<name>A0AAD9T3B9_9HELO</name>
<evidence type="ECO:0000313" key="2">
    <source>
        <dbReference type="Proteomes" id="UP001285354"/>
    </source>
</evidence>
<dbReference type="AlphaFoldDB" id="A0AAD9T3B9"/>
<keyword evidence="2" id="KW-1185">Reference proteome</keyword>
<dbReference type="EMBL" id="JAUBYV010000001">
    <property type="protein sequence ID" value="KAK2629258.1"/>
    <property type="molecule type" value="Genomic_DNA"/>
</dbReference>
<accession>A0AAD9T3B9</accession>
<evidence type="ECO:0000313" key="1">
    <source>
        <dbReference type="EMBL" id="KAK2629258.1"/>
    </source>
</evidence>
<proteinExistence type="predicted"/>
<sequence>MRNDLEIAATCKNSQGFISSVLVAVGDPSPPETISNASQPQMTNYCNKWTAA</sequence>
<reference evidence="1" key="1">
    <citation type="submission" date="2023-06" db="EMBL/GenBank/DDBJ databases">
        <title>Draft genome of Marssonina rosae.</title>
        <authorList>
            <person name="Cheng Q."/>
        </authorList>
    </citation>
    <scope>NUCLEOTIDE SEQUENCE</scope>
    <source>
        <strain evidence="1">R4</strain>
    </source>
</reference>
<protein>
    <submittedName>
        <fullName evidence="1">Uncharacterized protein</fullName>
    </submittedName>
</protein>
<gene>
    <name evidence="1" type="ORF">QTJ16_000078</name>
</gene>
<dbReference type="Proteomes" id="UP001285354">
    <property type="component" value="Unassembled WGS sequence"/>
</dbReference>
<comment type="caution">
    <text evidence="1">The sequence shown here is derived from an EMBL/GenBank/DDBJ whole genome shotgun (WGS) entry which is preliminary data.</text>
</comment>
<organism evidence="1 2">
    <name type="scientific">Diplocarpon rosae</name>
    <dbReference type="NCBI Taxonomy" id="946125"/>
    <lineage>
        <taxon>Eukaryota</taxon>
        <taxon>Fungi</taxon>
        <taxon>Dikarya</taxon>
        <taxon>Ascomycota</taxon>
        <taxon>Pezizomycotina</taxon>
        <taxon>Leotiomycetes</taxon>
        <taxon>Helotiales</taxon>
        <taxon>Drepanopezizaceae</taxon>
        <taxon>Diplocarpon</taxon>
    </lineage>
</organism>